<evidence type="ECO:0000256" key="13">
    <source>
        <dbReference type="SAM" id="Phobius"/>
    </source>
</evidence>
<sequence>MAGHSAVYGSLNADVESAPLVPNAASLSSSTVNGQQQVDSPNEDGPGWQHEDPSVNPWYQLKNRKQELNRVICFFLVLAAGLIAVVVTAVIYSKRAFAESNEKRNIIFMISDGFGPASQTMARQYYTTINSLPDDYQLPLDTIHVGSVRTKSSSSLVTDSAAGATAYSCAIKTYNGAIAVDDHRKPCGTVLEAAKLAGYTTALVVTSRITHATPASFAAHIPDRDLENQIALQLVGNHTLGQTVDIMMGGGYCHFLPSSARSSCRSDDINVFDMAAVNGFHLVNDKKGFDDVNVQSRLPILALFTPDHMSFSIDRDRGKEPSLADMATKALDLLTATISTASDSKGFFIMIEGSRIDMAAHSNDAAAHLEDILAYNEAIQVAKKYVDKIPNTVLISTSDHETGGLSVAKQLTEQYPQYKWNPRALTNVKNSTEIIGRYLATTYPMGASQAVMKQILADWLDITDPTPAELQWLTCGGKTAGQYDYFLGPMVANRAWLGWSTHGHSAVDVGLYVYGTGAESLKGNKDNTEIGNFLAKYLQVDLVAVTAKLQKASERVWKPQEQTIMMAPSYHEVHHHSKDRDYIN</sequence>
<evidence type="ECO:0000256" key="4">
    <source>
        <dbReference type="ARBA" id="ARBA00022723"/>
    </source>
</evidence>
<protein>
    <recommendedName>
        <fullName evidence="2 11">Alkaline phosphatase</fullName>
        <ecNumber evidence="2 11">3.1.3.1</ecNumber>
    </recommendedName>
</protein>
<dbReference type="EC" id="3.1.3.1" evidence="2 11"/>
<evidence type="ECO:0000313" key="17">
    <source>
        <dbReference type="Proteomes" id="UP000320475"/>
    </source>
</evidence>
<keyword evidence="16" id="KW-1185">Reference proteome</keyword>
<dbReference type="Pfam" id="PF00245">
    <property type="entry name" value="Alk_phosphatase"/>
    <property type="match status" value="1"/>
</dbReference>
<evidence type="ECO:0000256" key="8">
    <source>
        <dbReference type="PIRSR" id="PIRSR601952-1"/>
    </source>
</evidence>
<keyword evidence="13" id="KW-0472">Membrane</keyword>
<dbReference type="InterPro" id="IPR018299">
    <property type="entry name" value="Alkaline_phosphatase_AS"/>
</dbReference>
<dbReference type="STRING" id="286115.A0A507CS95"/>
<organism evidence="15 16">
    <name type="scientific">Synchytrium endobioticum</name>
    <dbReference type="NCBI Taxonomy" id="286115"/>
    <lineage>
        <taxon>Eukaryota</taxon>
        <taxon>Fungi</taxon>
        <taxon>Fungi incertae sedis</taxon>
        <taxon>Chytridiomycota</taxon>
        <taxon>Chytridiomycota incertae sedis</taxon>
        <taxon>Chytridiomycetes</taxon>
        <taxon>Synchytriales</taxon>
        <taxon>Synchytriaceae</taxon>
        <taxon>Synchytrium</taxon>
    </lineage>
</organism>
<keyword evidence="6 9" id="KW-0862">Zinc</keyword>
<name>A0A507CS95_9FUNG</name>
<feature type="binding site" evidence="9">
    <location>
        <position position="112"/>
    </location>
    <ligand>
        <name>Mg(2+)</name>
        <dbReference type="ChEBI" id="CHEBI:18420"/>
    </ligand>
</feature>
<dbReference type="EMBL" id="QEAN01000248">
    <property type="protein sequence ID" value="TPX42009.1"/>
    <property type="molecule type" value="Genomic_DNA"/>
</dbReference>
<keyword evidence="13" id="KW-1133">Transmembrane helix</keyword>
<feature type="binding site" evidence="9">
    <location>
        <position position="211"/>
    </location>
    <ligand>
        <name>Mg(2+)</name>
        <dbReference type="ChEBI" id="CHEBI:18420"/>
    </ligand>
</feature>
<feature type="binding site" evidence="9">
    <location>
        <position position="112"/>
    </location>
    <ligand>
        <name>Zn(2+)</name>
        <dbReference type="ChEBI" id="CHEBI:29105"/>
        <label>2</label>
    </ligand>
</feature>
<evidence type="ECO:0000256" key="10">
    <source>
        <dbReference type="RuleBase" id="RU003946"/>
    </source>
</evidence>
<feature type="binding site" evidence="9">
    <location>
        <position position="504"/>
    </location>
    <ligand>
        <name>Zn(2+)</name>
        <dbReference type="ChEBI" id="CHEBI:29105"/>
        <label>2</label>
    </ligand>
</feature>
<gene>
    <name evidence="15" type="primary">PHO8</name>
    <name evidence="14" type="ORF">SeLEV6574_g06167</name>
    <name evidence="15" type="ORF">SeMB42_g05318</name>
</gene>
<dbReference type="CDD" id="cd16012">
    <property type="entry name" value="ALP"/>
    <property type="match status" value="1"/>
</dbReference>
<proteinExistence type="inferred from homology"/>
<feature type="binding site" evidence="9">
    <location>
        <position position="357"/>
    </location>
    <ligand>
        <name>Zn(2+)</name>
        <dbReference type="ChEBI" id="CHEBI:29105"/>
        <label>2</label>
    </ligand>
</feature>
<dbReference type="PRINTS" id="PR00113">
    <property type="entry name" value="ALKPHPHTASE"/>
</dbReference>
<comment type="similarity">
    <text evidence="1 10">Belongs to the alkaline phosphatase family.</text>
</comment>
<dbReference type="AlphaFoldDB" id="A0A507CS95"/>
<feature type="compositionally biased region" description="Polar residues" evidence="12">
    <location>
        <begin position="31"/>
        <end position="40"/>
    </location>
</feature>
<evidence type="ECO:0000256" key="12">
    <source>
        <dbReference type="SAM" id="MobiDB-lite"/>
    </source>
</evidence>
<feature type="transmembrane region" description="Helical" evidence="13">
    <location>
        <begin position="71"/>
        <end position="92"/>
    </location>
</feature>
<dbReference type="SMART" id="SM00098">
    <property type="entry name" value="alkPPc"/>
    <property type="match status" value="1"/>
</dbReference>
<feature type="region of interest" description="Disordered" evidence="12">
    <location>
        <begin position="31"/>
        <end position="54"/>
    </location>
</feature>
<keyword evidence="7 9" id="KW-0460">Magnesium</keyword>
<evidence type="ECO:0000256" key="5">
    <source>
        <dbReference type="ARBA" id="ARBA00022801"/>
    </source>
</evidence>
<evidence type="ECO:0000313" key="16">
    <source>
        <dbReference type="Proteomes" id="UP000317494"/>
    </source>
</evidence>
<keyword evidence="5 11" id="KW-0378">Hydrolase</keyword>
<evidence type="ECO:0000256" key="3">
    <source>
        <dbReference type="ARBA" id="ARBA00022553"/>
    </source>
</evidence>
<dbReference type="InterPro" id="IPR017850">
    <property type="entry name" value="Alkaline_phosphatase_core_sf"/>
</dbReference>
<comment type="cofactor">
    <cofactor evidence="9">
        <name>Mg(2+)</name>
        <dbReference type="ChEBI" id="CHEBI:18420"/>
    </cofactor>
    <text evidence="9">Binds 1 Mg(2+) ion.</text>
</comment>
<comment type="caution">
    <text evidence="15">The sequence shown here is derived from an EMBL/GenBank/DDBJ whole genome shotgun (WGS) entry which is preliminary data.</text>
</comment>
<dbReference type="PROSITE" id="PS00123">
    <property type="entry name" value="ALKALINE_PHOSPHATASE"/>
    <property type="match status" value="1"/>
</dbReference>
<dbReference type="SUPFAM" id="SSF53649">
    <property type="entry name" value="Alkaline phosphatase-like"/>
    <property type="match status" value="1"/>
</dbReference>
<accession>A0A507CS95</accession>
<dbReference type="EMBL" id="QEAM01000330">
    <property type="protein sequence ID" value="TPX41301.1"/>
    <property type="molecule type" value="Genomic_DNA"/>
</dbReference>
<feature type="binding site" evidence="9">
    <location>
        <position position="361"/>
    </location>
    <ligand>
        <name>Zn(2+)</name>
        <dbReference type="ChEBI" id="CHEBI:29105"/>
        <label>2</label>
    </ligand>
</feature>
<evidence type="ECO:0000256" key="9">
    <source>
        <dbReference type="PIRSR" id="PIRSR601952-2"/>
    </source>
</evidence>
<keyword evidence="4 9" id="KW-0479">Metal-binding</keyword>
<comment type="cofactor">
    <cofactor evidence="9">
        <name>Zn(2+)</name>
        <dbReference type="ChEBI" id="CHEBI:29105"/>
    </cofactor>
    <text evidence="9">Binds 2 Zn(2+) ions.</text>
</comment>
<dbReference type="InterPro" id="IPR001952">
    <property type="entry name" value="Alkaline_phosphatase"/>
</dbReference>
<dbReference type="GO" id="GO:0004035">
    <property type="term" value="F:alkaline phosphatase activity"/>
    <property type="evidence" value="ECO:0007669"/>
    <property type="project" value="UniProtKB-EC"/>
</dbReference>
<evidence type="ECO:0000256" key="7">
    <source>
        <dbReference type="ARBA" id="ARBA00022842"/>
    </source>
</evidence>
<evidence type="ECO:0000256" key="6">
    <source>
        <dbReference type="ARBA" id="ARBA00022833"/>
    </source>
</evidence>
<dbReference type="GO" id="GO:0046872">
    <property type="term" value="F:metal ion binding"/>
    <property type="evidence" value="ECO:0007669"/>
    <property type="project" value="UniProtKB-KW"/>
</dbReference>
<evidence type="ECO:0000313" key="14">
    <source>
        <dbReference type="EMBL" id="TPX41301.1"/>
    </source>
</evidence>
<dbReference type="Proteomes" id="UP000320475">
    <property type="component" value="Unassembled WGS sequence"/>
</dbReference>
<dbReference type="PANTHER" id="PTHR11596:SF5">
    <property type="entry name" value="ALKALINE PHOSPHATASE"/>
    <property type="match status" value="1"/>
</dbReference>
<evidence type="ECO:0000256" key="1">
    <source>
        <dbReference type="ARBA" id="ARBA00005984"/>
    </source>
</evidence>
<dbReference type="Gene3D" id="1.10.60.40">
    <property type="match status" value="1"/>
</dbReference>
<feature type="binding site" evidence="9">
    <location>
        <position position="213"/>
    </location>
    <ligand>
        <name>Mg(2+)</name>
        <dbReference type="ChEBI" id="CHEBI:18420"/>
    </ligand>
</feature>
<evidence type="ECO:0000256" key="2">
    <source>
        <dbReference type="ARBA" id="ARBA00012647"/>
    </source>
</evidence>
<feature type="binding site" evidence="9">
    <location>
        <position position="352"/>
    </location>
    <ligand>
        <name>Mg(2+)</name>
        <dbReference type="ChEBI" id="CHEBI:18420"/>
    </ligand>
</feature>
<evidence type="ECO:0000256" key="11">
    <source>
        <dbReference type="RuleBase" id="RU003947"/>
    </source>
</evidence>
<evidence type="ECO:0000313" key="15">
    <source>
        <dbReference type="EMBL" id="TPX42009.1"/>
    </source>
</evidence>
<feature type="binding site" evidence="9">
    <location>
        <position position="400"/>
    </location>
    <ligand>
        <name>Zn(2+)</name>
        <dbReference type="ChEBI" id="CHEBI:29105"/>
        <label>2</label>
    </ligand>
</feature>
<comment type="catalytic activity">
    <reaction evidence="11">
        <text>a phosphate monoester + H2O = an alcohol + phosphate</text>
        <dbReference type="Rhea" id="RHEA:15017"/>
        <dbReference type="ChEBI" id="CHEBI:15377"/>
        <dbReference type="ChEBI" id="CHEBI:30879"/>
        <dbReference type="ChEBI" id="CHEBI:43474"/>
        <dbReference type="ChEBI" id="CHEBI:67140"/>
        <dbReference type="EC" id="3.1.3.1"/>
    </reaction>
</comment>
<keyword evidence="3" id="KW-0597">Phosphoprotein</keyword>
<feature type="active site" description="Phosphoserine intermediate" evidence="8">
    <location>
        <position position="160"/>
    </location>
</feature>
<keyword evidence="13" id="KW-0812">Transmembrane</keyword>
<feature type="binding site" evidence="9">
    <location>
        <position position="399"/>
    </location>
    <ligand>
        <name>Zn(2+)</name>
        <dbReference type="ChEBI" id="CHEBI:29105"/>
        <label>2</label>
    </ligand>
</feature>
<dbReference type="OrthoDB" id="7392499at2759"/>
<dbReference type="VEuPathDB" id="FungiDB:SeMB42_g05318"/>
<reference evidence="16 17" key="1">
    <citation type="journal article" date="2019" name="Sci. Rep.">
        <title>Comparative genomics of chytrid fungi reveal insights into the obligate biotrophic and pathogenic lifestyle of Synchytrium endobioticum.</title>
        <authorList>
            <person name="van de Vossenberg B.T.L.H."/>
            <person name="Warris S."/>
            <person name="Nguyen H.D.T."/>
            <person name="van Gent-Pelzer M.P.E."/>
            <person name="Joly D.L."/>
            <person name="van de Geest H.C."/>
            <person name="Bonants P.J.M."/>
            <person name="Smith D.S."/>
            <person name="Levesque C.A."/>
            <person name="van der Lee T.A.J."/>
        </authorList>
    </citation>
    <scope>NUCLEOTIDE SEQUENCE [LARGE SCALE GENOMIC DNA]</scope>
    <source>
        <strain evidence="14 17">LEV6574</strain>
        <strain evidence="15 16">MB42</strain>
    </source>
</reference>
<dbReference type="Proteomes" id="UP000317494">
    <property type="component" value="Unassembled WGS sequence"/>
</dbReference>
<dbReference type="GO" id="GO:0000329">
    <property type="term" value="C:fungal-type vacuole membrane"/>
    <property type="evidence" value="ECO:0007669"/>
    <property type="project" value="TreeGrafter"/>
</dbReference>
<dbReference type="PANTHER" id="PTHR11596">
    <property type="entry name" value="ALKALINE PHOSPHATASE"/>
    <property type="match status" value="1"/>
</dbReference>
<dbReference type="Gene3D" id="3.40.720.10">
    <property type="entry name" value="Alkaline Phosphatase, subunit A"/>
    <property type="match status" value="1"/>
</dbReference>